<comment type="subcellular location">
    <subcellularLocation>
        <location evidence="1">Secreted</location>
    </subcellularLocation>
</comment>
<dbReference type="Gene3D" id="2.150.10.10">
    <property type="entry name" value="Serralysin-like metalloprotease, C-terminal"/>
    <property type="match status" value="4"/>
</dbReference>
<sequence>MPDTPISWGPSYLAPGISNGSQFDPDFALLASGNYVITWTTDDQTSPTQGAGLNITGRRFDQLGRVLDDTAWPGNHLPLDEFSSATSNGSVAALPFDGLIVVYEATSGSTVQLKLAEHIQDGTDFGQDSSSLRVDGSVHTPSFGNPDIDVQYSAQTGFTTALIVYERVAQDNADDVDVLARTYVAETDAYSAEFEIFDLVGTAVHSPKVLALGSGNFAVLGEHVVNGVTEGLITILQPDGTVVAATSSVSNTRINGRDDTDFALTRLDVGFAVAWQAETGTDREIHIQKYTDAGLTHGDLIKISTDGIDTFTSPALAQLPNNHLIVVYETNGQLVLQRFDDTGLAVGNEVILDASSATNPAIQSLGDGRVVVVWEQLGDVRTQMFDTRDQTSFGFFEQNWQIGTFQDDIILASVQADFMEVHGLSGNDTITATGGPKLYDGGDGDDVITAFNNLGPDNLPGQDAYIGGAGQDLIDLSRLTANGHVIDLEAGLGWLNSSPQTTHVLSGFEHLIGTPQSDNITGSAEANNLSSGEGYDWIIPGRGNDTVDGGVGRDMVSYSDVTEVAGRGTNFMLDLDLGAGTANIFGGEVDQLISIERATGSIFADVMRGSDGNDEMRGLGDYDWFIATAGNDTLDGGNGQDMITFLEASSSGAPVVETVFSATGAPPMGAAVGGVTLNLSDPTQSTGLALGLTLNSVERVTGSSHQDVFYGDAQQNDFRGLGGYDWFVGSTGGRERYFGGDGLDTVTYFQSTSGVAASLRNGAGLSGGQETGYGSAGDAVRDLYFEIENLVGTNFDDSLTGNNERNQLSGLDGDDFLFGYGGNDYMKGGAGNDTLNGGAGSDFAIFDGNRADYTITRSSTTDVTVTGAAGTDSLISVEYFQFDDETANIWQFAIA</sequence>
<proteinExistence type="predicted"/>
<dbReference type="PRINTS" id="PR00313">
    <property type="entry name" value="CABNDNGRPT"/>
</dbReference>
<evidence type="ECO:0000256" key="2">
    <source>
        <dbReference type="ARBA" id="ARBA00022525"/>
    </source>
</evidence>
<keyword evidence="2" id="KW-0964">Secreted</keyword>
<dbReference type="InterPro" id="IPR050557">
    <property type="entry name" value="RTX_toxin/Mannuronan_C5-epim"/>
</dbReference>
<protein>
    <submittedName>
        <fullName evidence="3">Bifunctional hemolysin/adenylate cyclase</fullName>
    </submittedName>
</protein>
<keyword evidence="4" id="KW-1185">Reference proteome</keyword>
<dbReference type="PANTHER" id="PTHR38340">
    <property type="entry name" value="S-LAYER PROTEIN"/>
    <property type="match status" value="1"/>
</dbReference>
<gene>
    <name evidence="3" type="primary">cya_22</name>
    <name evidence="3" type="ORF">TRM7615_04507</name>
</gene>
<dbReference type="GO" id="GO:0005509">
    <property type="term" value="F:calcium ion binding"/>
    <property type="evidence" value="ECO:0007669"/>
    <property type="project" value="InterPro"/>
</dbReference>
<dbReference type="Proteomes" id="UP000244898">
    <property type="component" value="Unassembled WGS sequence"/>
</dbReference>
<dbReference type="EMBL" id="ONZG01000015">
    <property type="protein sequence ID" value="SPJ30970.1"/>
    <property type="molecule type" value="Genomic_DNA"/>
</dbReference>
<reference evidence="4" key="1">
    <citation type="submission" date="2018-03" db="EMBL/GenBank/DDBJ databases">
        <authorList>
            <person name="Rodrigo-Torres L."/>
            <person name="Arahal R. D."/>
            <person name="Lucena T."/>
        </authorList>
    </citation>
    <scope>NUCLEOTIDE SEQUENCE [LARGE SCALE GENOMIC DNA]</scope>
    <source>
        <strain evidence="4">CECT 7615</strain>
    </source>
</reference>
<dbReference type="PANTHER" id="PTHR38340:SF1">
    <property type="entry name" value="S-LAYER PROTEIN"/>
    <property type="match status" value="1"/>
</dbReference>
<organism evidence="3 4">
    <name type="scientific">Falsiruegeria mediterranea M17</name>
    <dbReference type="NCBI Taxonomy" id="1200281"/>
    <lineage>
        <taxon>Bacteria</taxon>
        <taxon>Pseudomonadati</taxon>
        <taxon>Pseudomonadota</taxon>
        <taxon>Alphaproteobacteria</taxon>
        <taxon>Rhodobacterales</taxon>
        <taxon>Roseobacteraceae</taxon>
        <taxon>Falsiruegeria</taxon>
    </lineage>
</organism>
<accession>A0A2R8CEZ9</accession>
<dbReference type="GO" id="GO:0005576">
    <property type="term" value="C:extracellular region"/>
    <property type="evidence" value="ECO:0007669"/>
    <property type="project" value="UniProtKB-SubCell"/>
</dbReference>
<dbReference type="InterPro" id="IPR011049">
    <property type="entry name" value="Serralysin-like_metalloprot_C"/>
</dbReference>
<dbReference type="InterPro" id="IPR001343">
    <property type="entry name" value="Hemolysn_Ca-bd"/>
</dbReference>
<dbReference type="OrthoDB" id="419320at2"/>
<dbReference type="SUPFAM" id="SSF89372">
    <property type="entry name" value="Fucose-specific lectin"/>
    <property type="match status" value="1"/>
</dbReference>
<dbReference type="Pfam" id="PF00353">
    <property type="entry name" value="HemolysinCabind"/>
    <property type="match status" value="3"/>
</dbReference>
<evidence type="ECO:0000313" key="3">
    <source>
        <dbReference type="EMBL" id="SPJ30970.1"/>
    </source>
</evidence>
<evidence type="ECO:0000313" key="4">
    <source>
        <dbReference type="Proteomes" id="UP000244898"/>
    </source>
</evidence>
<dbReference type="SUPFAM" id="SSF51120">
    <property type="entry name" value="beta-Roll"/>
    <property type="match status" value="3"/>
</dbReference>
<dbReference type="RefSeq" id="WP_108791961.1">
    <property type="nucleotide sequence ID" value="NZ_ONZG01000015.1"/>
</dbReference>
<evidence type="ECO:0000256" key="1">
    <source>
        <dbReference type="ARBA" id="ARBA00004613"/>
    </source>
</evidence>
<name>A0A2R8CEZ9_9RHOB</name>
<dbReference type="AlphaFoldDB" id="A0A2R8CEZ9"/>